<feature type="domain" description="Protein kinase" evidence="7">
    <location>
        <begin position="18"/>
        <end position="278"/>
    </location>
</feature>
<dbReference type="PROSITE" id="PS50011">
    <property type="entry name" value="PROTEIN_KINASE_DOM"/>
    <property type="match status" value="1"/>
</dbReference>
<feature type="region of interest" description="Disordered" evidence="6">
    <location>
        <begin position="530"/>
        <end position="550"/>
    </location>
</feature>
<evidence type="ECO:0000313" key="9">
    <source>
        <dbReference type="Proteomes" id="UP001303115"/>
    </source>
</evidence>
<feature type="compositionally biased region" description="Polar residues" evidence="6">
    <location>
        <begin position="460"/>
        <end position="474"/>
    </location>
</feature>
<dbReference type="Proteomes" id="UP001303115">
    <property type="component" value="Unassembled WGS sequence"/>
</dbReference>
<dbReference type="AlphaFoldDB" id="A0AAN6PLC1"/>
<evidence type="ECO:0000313" key="8">
    <source>
        <dbReference type="EMBL" id="KAK4043173.1"/>
    </source>
</evidence>
<evidence type="ECO:0000256" key="1">
    <source>
        <dbReference type="ARBA" id="ARBA00022527"/>
    </source>
</evidence>
<dbReference type="PANTHER" id="PTHR24345">
    <property type="entry name" value="SERINE/THREONINE-PROTEIN KINASE PLK"/>
    <property type="match status" value="1"/>
</dbReference>
<evidence type="ECO:0000256" key="4">
    <source>
        <dbReference type="ARBA" id="ARBA00022777"/>
    </source>
</evidence>
<sequence>MECLRDNFHNGALLGDRYQTISPLNHGSFGMVFMAKDTTTNQTVAIKCLTKRSAAPDAYLDFAIDDRSEELVLHSQLGSHPNIVNLIDSFETDAHVYLVLEFCPRGDLYEAIRIGHGPLETEHVRRFMLELIDAVAYIHAKGIYHRDIKPENIFLTQSGSMKLGDFGLSTTDEWSYETTVGSDRYMSPEQYDSAGAGYSPAQADVWAIGICLLNILFSRNPFTTPTEEDPLFLDFSRDRQSLFDVFPSMSQDTYEVIVQCMNLDPSKRSLAGARDALLRVVSFTALDEVLDDFCSSDRRVVASSNREPLRTPSIQSPQVDNGAFPWAKALQATPPKPIRQLSVIPDDEIYEEDLFSTSGATTDWMSGAAQTPSMSSYMDSASMQSFALPTNFRPVLPAKAAAKLAPMAGSLPITMSKPRNQSAMSLVFGRKDAVSKSWSDLWDEEFEEEEEQAKQLQTLKEMNSRTWSHESTAAPSLAADNDDTPRQGLSPATKTATLVNDENKIPSIDDVFGHVDEDPEMDGLFLYEAPPAKEEPQLPRNSTSSRRSDVDKWAALGERRRAHGSSPPPKTVNVSLRTGRLVGPTLPASSPVKGHAVFDIYSDSQPFSSVSGNHSPQHNNTQHQHHQGRRSNTRDRPKECPRNKGRDRDWNWNFDWRKEKRTGFGYLGWVGNWQAARS</sequence>
<dbReference type="GO" id="GO:0005524">
    <property type="term" value="F:ATP binding"/>
    <property type="evidence" value="ECO:0007669"/>
    <property type="project" value="UniProtKB-KW"/>
</dbReference>
<keyword evidence="2" id="KW-0808">Transferase</keyword>
<accession>A0AAN6PLC1</accession>
<dbReference type="GO" id="GO:0005634">
    <property type="term" value="C:nucleus"/>
    <property type="evidence" value="ECO:0007669"/>
    <property type="project" value="TreeGrafter"/>
</dbReference>
<feature type="compositionally biased region" description="Basic and acidic residues" evidence="6">
    <location>
        <begin position="632"/>
        <end position="650"/>
    </location>
</feature>
<organism evidence="8 9">
    <name type="scientific">Parachaetomium inaequale</name>
    <dbReference type="NCBI Taxonomy" id="2588326"/>
    <lineage>
        <taxon>Eukaryota</taxon>
        <taxon>Fungi</taxon>
        <taxon>Dikarya</taxon>
        <taxon>Ascomycota</taxon>
        <taxon>Pezizomycotina</taxon>
        <taxon>Sordariomycetes</taxon>
        <taxon>Sordariomycetidae</taxon>
        <taxon>Sordariales</taxon>
        <taxon>Chaetomiaceae</taxon>
        <taxon>Parachaetomium</taxon>
    </lineage>
</organism>
<dbReference type="Gene3D" id="1.10.510.10">
    <property type="entry name" value="Transferase(Phosphotransferase) domain 1"/>
    <property type="match status" value="1"/>
</dbReference>
<keyword evidence="5" id="KW-0067">ATP-binding</keyword>
<keyword evidence="1" id="KW-0723">Serine/threonine-protein kinase</keyword>
<dbReference type="InterPro" id="IPR008271">
    <property type="entry name" value="Ser/Thr_kinase_AS"/>
</dbReference>
<dbReference type="InterPro" id="IPR000719">
    <property type="entry name" value="Prot_kinase_dom"/>
</dbReference>
<gene>
    <name evidence="8" type="ORF">C8A01DRAFT_43819</name>
</gene>
<protein>
    <submittedName>
        <fullName evidence="8">Kinase-like domain-containing protein</fullName>
    </submittedName>
</protein>
<name>A0AAN6PLC1_9PEZI</name>
<evidence type="ECO:0000256" key="6">
    <source>
        <dbReference type="SAM" id="MobiDB-lite"/>
    </source>
</evidence>
<dbReference type="InterPro" id="IPR011009">
    <property type="entry name" value="Kinase-like_dom_sf"/>
</dbReference>
<keyword evidence="3" id="KW-0547">Nucleotide-binding</keyword>
<dbReference type="SUPFAM" id="SSF56112">
    <property type="entry name" value="Protein kinase-like (PK-like)"/>
    <property type="match status" value="1"/>
</dbReference>
<proteinExistence type="predicted"/>
<evidence type="ECO:0000256" key="5">
    <source>
        <dbReference type="ARBA" id="ARBA00022840"/>
    </source>
</evidence>
<keyword evidence="4 8" id="KW-0418">Kinase</keyword>
<keyword evidence="9" id="KW-1185">Reference proteome</keyword>
<dbReference type="PANTHER" id="PTHR24345:SF91">
    <property type="entry name" value="SERINE_THREONINE-PROTEIN KINASE PLK4"/>
    <property type="match status" value="1"/>
</dbReference>
<dbReference type="PROSITE" id="PS00108">
    <property type="entry name" value="PROTEIN_KINASE_ST"/>
    <property type="match status" value="1"/>
</dbReference>
<feature type="region of interest" description="Disordered" evidence="6">
    <location>
        <begin position="607"/>
        <end position="650"/>
    </location>
</feature>
<evidence type="ECO:0000256" key="2">
    <source>
        <dbReference type="ARBA" id="ARBA00022679"/>
    </source>
</evidence>
<evidence type="ECO:0000259" key="7">
    <source>
        <dbReference type="PROSITE" id="PS50011"/>
    </source>
</evidence>
<dbReference type="CDD" id="cd13993">
    <property type="entry name" value="STKc_Pat1_like"/>
    <property type="match status" value="1"/>
</dbReference>
<dbReference type="GO" id="GO:0004674">
    <property type="term" value="F:protein serine/threonine kinase activity"/>
    <property type="evidence" value="ECO:0007669"/>
    <property type="project" value="UniProtKB-KW"/>
</dbReference>
<dbReference type="EMBL" id="MU854330">
    <property type="protein sequence ID" value="KAK4043173.1"/>
    <property type="molecule type" value="Genomic_DNA"/>
</dbReference>
<reference evidence="9" key="1">
    <citation type="journal article" date="2023" name="Mol. Phylogenet. Evol.">
        <title>Genome-scale phylogeny and comparative genomics of the fungal order Sordariales.</title>
        <authorList>
            <person name="Hensen N."/>
            <person name="Bonometti L."/>
            <person name="Westerberg I."/>
            <person name="Brannstrom I.O."/>
            <person name="Guillou S."/>
            <person name="Cros-Aarteil S."/>
            <person name="Calhoun S."/>
            <person name="Haridas S."/>
            <person name="Kuo A."/>
            <person name="Mondo S."/>
            <person name="Pangilinan J."/>
            <person name="Riley R."/>
            <person name="LaButti K."/>
            <person name="Andreopoulos B."/>
            <person name="Lipzen A."/>
            <person name="Chen C."/>
            <person name="Yan M."/>
            <person name="Daum C."/>
            <person name="Ng V."/>
            <person name="Clum A."/>
            <person name="Steindorff A."/>
            <person name="Ohm R.A."/>
            <person name="Martin F."/>
            <person name="Silar P."/>
            <person name="Natvig D.O."/>
            <person name="Lalanne C."/>
            <person name="Gautier V."/>
            <person name="Ament-Velasquez S.L."/>
            <person name="Kruys A."/>
            <person name="Hutchinson M.I."/>
            <person name="Powell A.J."/>
            <person name="Barry K."/>
            <person name="Miller A.N."/>
            <person name="Grigoriev I.V."/>
            <person name="Debuchy R."/>
            <person name="Gladieux P."/>
            <person name="Hiltunen Thoren M."/>
            <person name="Johannesson H."/>
        </authorList>
    </citation>
    <scope>NUCLEOTIDE SEQUENCE [LARGE SCALE GENOMIC DNA]</scope>
    <source>
        <strain evidence="9">CBS 284.82</strain>
    </source>
</reference>
<dbReference type="FunFam" id="1.10.510.10:FF:000693">
    <property type="entry name" value="Serine/threonine protein kinase, putative"/>
    <property type="match status" value="1"/>
</dbReference>
<feature type="compositionally biased region" description="Polar residues" evidence="6">
    <location>
        <begin position="607"/>
        <end position="616"/>
    </location>
</feature>
<dbReference type="Pfam" id="PF00069">
    <property type="entry name" value="Pkinase"/>
    <property type="match status" value="1"/>
</dbReference>
<dbReference type="SMART" id="SM00220">
    <property type="entry name" value="S_TKc"/>
    <property type="match status" value="1"/>
</dbReference>
<evidence type="ECO:0000256" key="3">
    <source>
        <dbReference type="ARBA" id="ARBA00022741"/>
    </source>
</evidence>
<comment type="caution">
    <text evidence="8">The sequence shown here is derived from an EMBL/GenBank/DDBJ whole genome shotgun (WGS) entry which is preliminary data.</text>
</comment>
<feature type="region of interest" description="Disordered" evidence="6">
    <location>
        <begin position="460"/>
        <end position="493"/>
    </location>
</feature>